<evidence type="ECO:0000313" key="13">
    <source>
        <dbReference type="EMBL" id="CAA9484696.1"/>
    </source>
</evidence>
<name>A0A6J4RXT1_9ACTN</name>
<dbReference type="AlphaFoldDB" id="A0A6J4RXT1"/>
<evidence type="ECO:0000259" key="12">
    <source>
        <dbReference type="Pfam" id="PF07992"/>
    </source>
</evidence>
<dbReference type="GO" id="GO:0003955">
    <property type="term" value="F:NAD(P)H dehydrogenase (quinone) activity"/>
    <property type="evidence" value="ECO:0007669"/>
    <property type="project" value="TreeGrafter"/>
</dbReference>
<dbReference type="InterPro" id="IPR023753">
    <property type="entry name" value="FAD/NAD-binding_dom"/>
</dbReference>
<dbReference type="Pfam" id="PF02852">
    <property type="entry name" value="Pyr_redox_dim"/>
    <property type="match status" value="1"/>
</dbReference>
<keyword evidence="2 10" id="KW-0285">Flavoprotein</keyword>
<dbReference type="PRINTS" id="PR00368">
    <property type="entry name" value="FADPNR"/>
</dbReference>
<evidence type="ECO:0000256" key="4">
    <source>
        <dbReference type="ARBA" id="ARBA00022857"/>
    </source>
</evidence>
<keyword evidence="7 10" id="KW-0676">Redox-active center</keyword>
<feature type="domain" description="FAD/NAD(P)-binding" evidence="12">
    <location>
        <begin position="6"/>
        <end position="320"/>
    </location>
</feature>
<accession>A0A6J4RXT1</accession>
<keyword evidence="5 10" id="KW-0560">Oxidoreductase</keyword>
<feature type="binding site" evidence="8">
    <location>
        <position position="202"/>
    </location>
    <ligand>
        <name>NAD(+)</name>
        <dbReference type="ChEBI" id="CHEBI:57540"/>
    </ligand>
</feature>
<dbReference type="InterPro" id="IPR036188">
    <property type="entry name" value="FAD/NAD-bd_sf"/>
</dbReference>
<dbReference type="Gene3D" id="3.30.390.30">
    <property type="match status" value="1"/>
</dbReference>
<feature type="disulfide bond" description="Redox-active" evidence="9">
    <location>
        <begin position="43"/>
        <end position="48"/>
    </location>
</feature>
<evidence type="ECO:0000259" key="11">
    <source>
        <dbReference type="Pfam" id="PF02852"/>
    </source>
</evidence>
<organism evidence="13">
    <name type="scientific">uncultured Solirubrobacteraceae bacterium</name>
    <dbReference type="NCBI Taxonomy" id="1162706"/>
    <lineage>
        <taxon>Bacteria</taxon>
        <taxon>Bacillati</taxon>
        <taxon>Actinomycetota</taxon>
        <taxon>Thermoleophilia</taxon>
        <taxon>Solirubrobacterales</taxon>
        <taxon>Solirubrobacteraceae</taxon>
        <taxon>environmental samples</taxon>
    </lineage>
</organism>
<evidence type="ECO:0000256" key="3">
    <source>
        <dbReference type="ARBA" id="ARBA00022827"/>
    </source>
</evidence>
<dbReference type="PRINTS" id="PR00411">
    <property type="entry name" value="PNDRDTASEI"/>
</dbReference>
<comment type="cofactor">
    <cofactor evidence="8">
        <name>FAD</name>
        <dbReference type="ChEBI" id="CHEBI:57692"/>
    </cofactor>
    <text evidence="8">Binds 1 FAD per subunit.</text>
</comment>
<dbReference type="Gene3D" id="3.50.50.60">
    <property type="entry name" value="FAD/NAD(P)-binding domain"/>
    <property type="match status" value="2"/>
</dbReference>
<evidence type="ECO:0000256" key="1">
    <source>
        <dbReference type="ARBA" id="ARBA00007532"/>
    </source>
</evidence>
<evidence type="ECO:0000256" key="9">
    <source>
        <dbReference type="PIRSR" id="PIRSR000350-4"/>
    </source>
</evidence>
<evidence type="ECO:0000256" key="5">
    <source>
        <dbReference type="ARBA" id="ARBA00023002"/>
    </source>
</evidence>
<gene>
    <name evidence="13" type="ORF">AVDCRST_MAG30-1016</name>
</gene>
<evidence type="ECO:0000256" key="7">
    <source>
        <dbReference type="ARBA" id="ARBA00023284"/>
    </source>
</evidence>
<feature type="domain" description="Pyridine nucleotide-disulphide oxidoreductase dimerisation" evidence="11">
    <location>
        <begin position="340"/>
        <end position="447"/>
    </location>
</feature>
<dbReference type="EMBL" id="CADCVS010000167">
    <property type="protein sequence ID" value="CAA9484696.1"/>
    <property type="molecule type" value="Genomic_DNA"/>
</dbReference>
<feature type="binding site" evidence="8">
    <location>
        <begin position="179"/>
        <end position="186"/>
    </location>
    <ligand>
        <name>NAD(+)</name>
        <dbReference type="ChEBI" id="CHEBI:57540"/>
    </ligand>
</feature>
<keyword evidence="8" id="KW-0547">Nucleotide-binding</keyword>
<sequence length="466" mass="49522">MAADRYDLVIVGMGSAGVVAAEFAASLGVKVCAVERHRVGGDCLWTGCVPSKALLAAAHAAHGMRTADRFGIERVEPVIDTAKVFARIRAVQDEIAATDDDPERFRALGVDVRLGESAVLDGPHAVRIGDDRVETRYVLLCPGSEPAVPPIDGLAEAGFLTSESVWDLERAPASLTLIGGGPIAVEMAQALRRLGSEVAILERAPRLLHRDEPQLADRLVERLREEGVEIELGLEIDAVTVRDGRKVVHAGERSWAAEELFVGAGRRPNATGLGLETIGVAPGADGTIAIDDRSRTRATSVYAVGDVTGGHQFTHAAASDAARAVRDMFFPGRGRTDAHVPWVTYTDPELAHAGLTSAEARELHGEDDVEVHAIGLDRSDRARAEAETDGAVIAVTHKGRLVGAHVLAPVAGELIGELSLAIEQGMRLDELASVVHAYPTYSTSVAQLAAEAAYARAGRYRWLVRT</sequence>
<feature type="binding site" evidence="8">
    <location>
        <position position="52"/>
    </location>
    <ligand>
        <name>FAD</name>
        <dbReference type="ChEBI" id="CHEBI:57692"/>
    </ligand>
</feature>
<evidence type="ECO:0000256" key="10">
    <source>
        <dbReference type="RuleBase" id="RU003691"/>
    </source>
</evidence>
<feature type="binding site" evidence="8">
    <location>
        <position position="306"/>
    </location>
    <ligand>
        <name>FAD</name>
        <dbReference type="ChEBI" id="CHEBI:57692"/>
    </ligand>
</feature>
<keyword evidence="6" id="KW-1015">Disulfide bond</keyword>
<evidence type="ECO:0000256" key="8">
    <source>
        <dbReference type="PIRSR" id="PIRSR000350-3"/>
    </source>
</evidence>
<comment type="similarity">
    <text evidence="1 10">Belongs to the class-I pyridine nucleotide-disulfide oxidoreductase family.</text>
</comment>
<dbReference type="PIRSF" id="PIRSF000350">
    <property type="entry name" value="Mercury_reductase_MerA"/>
    <property type="match status" value="1"/>
</dbReference>
<dbReference type="InterPro" id="IPR012999">
    <property type="entry name" value="Pyr_OxRdtase_I_AS"/>
</dbReference>
<dbReference type="PANTHER" id="PTHR43014">
    <property type="entry name" value="MERCURIC REDUCTASE"/>
    <property type="match status" value="1"/>
</dbReference>
<dbReference type="GO" id="GO:0050660">
    <property type="term" value="F:flavin adenine dinucleotide binding"/>
    <property type="evidence" value="ECO:0007669"/>
    <property type="project" value="TreeGrafter"/>
</dbReference>
<protein>
    <submittedName>
        <fullName evidence="13">Mercuric ion reductase</fullName>
        <ecNumber evidence="13">1.16.1.1</ecNumber>
    </submittedName>
</protein>
<dbReference type="EC" id="1.16.1.1" evidence="13"/>
<feature type="binding site" evidence="8">
    <location>
        <position position="265"/>
    </location>
    <ligand>
        <name>NAD(+)</name>
        <dbReference type="ChEBI" id="CHEBI:57540"/>
    </ligand>
</feature>
<dbReference type="GO" id="GO:0016152">
    <property type="term" value="F:mercury (II) reductase (NADP+) activity"/>
    <property type="evidence" value="ECO:0007669"/>
    <property type="project" value="UniProtKB-EC"/>
</dbReference>
<proteinExistence type="inferred from homology"/>
<dbReference type="PANTHER" id="PTHR43014:SF2">
    <property type="entry name" value="MERCURIC REDUCTASE"/>
    <property type="match status" value="1"/>
</dbReference>
<dbReference type="SUPFAM" id="SSF55424">
    <property type="entry name" value="FAD/NAD-linked reductases, dimerisation (C-terminal) domain"/>
    <property type="match status" value="1"/>
</dbReference>
<dbReference type="FunFam" id="3.30.390.30:FF:000001">
    <property type="entry name" value="Dihydrolipoyl dehydrogenase"/>
    <property type="match status" value="1"/>
</dbReference>
<keyword evidence="8" id="KW-0520">NAD</keyword>
<evidence type="ECO:0000256" key="6">
    <source>
        <dbReference type="ARBA" id="ARBA00023157"/>
    </source>
</evidence>
<dbReference type="InterPro" id="IPR004099">
    <property type="entry name" value="Pyr_nucl-diS_OxRdtase_dimer"/>
</dbReference>
<keyword evidence="3 8" id="KW-0274">FAD</keyword>
<reference evidence="13" key="1">
    <citation type="submission" date="2020-02" db="EMBL/GenBank/DDBJ databases">
        <authorList>
            <person name="Meier V. D."/>
        </authorList>
    </citation>
    <scope>NUCLEOTIDE SEQUENCE</scope>
    <source>
        <strain evidence="13">AVDCRST_MAG30</strain>
    </source>
</reference>
<dbReference type="InterPro" id="IPR016156">
    <property type="entry name" value="FAD/NAD-linked_Rdtase_dimer_sf"/>
</dbReference>
<dbReference type="GO" id="GO:0016668">
    <property type="term" value="F:oxidoreductase activity, acting on a sulfur group of donors, NAD(P) as acceptor"/>
    <property type="evidence" value="ECO:0007669"/>
    <property type="project" value="InterPro"/>
</dbReference>
<dbReference type="Pfam" id="PF07992">
    <property type="entry name" value="Pyr_redox_2"/>
    <property type="match status" value="1"/>
</dbReference>
<dbReference type="SUPFAM" id="SSF51905">
    <property type="entry name" value="FAD/NAD(P)-binding domain"/>
    <property type="match status" value="1"/>
</dbReference>
<evidence type="ECO:0000256" key="2">
    <source>
        <dbReference type="ARBA" id="ARBA00022630"/>
    </source>
</evidence>
<keyword evidence="4" id="KW-0521">NADP</keyword>
<dbReference type="PROSITE" id="PS00076">
    <property type="entry name" value="PYRIDINE_REDOX_1"/>
    <property type="match status" value="1"/>
</dbReference>
<dbReference type="InterPro" id="IPR001100">
    <property type="entry name" value="Pyr_nuc-diS_OxRdtase"/>
</dbReference>